<dbReference type="EMBL" id="CAUOFW020003169">
    <property type="protein sequence ID" value="CAK9158402.1"/>
    <property type="molecule type" value="Genomic_DNA"/>
</dbReference>
<protein>
    <submittedName>
        <fullName evidence="1">Uncharacterized protein</fullName>
    </submittedName>
</protein>
<organism evidence="1 2">
    <name type="scientific">Ilex paraguariensis</name>
    <name type="common">yerba mate</name>
    <dbReference type="NCBI Taxonomy" id="185542"/>
    <lineage>
        <taxon>Eukaryota</taxon>
        <taxon>Viridiplantae</taxon>
        <taxon>Streptophyta</taxon>
        <taxon>Embryophyta</taxon>
        <taxon>Tracheophyta</taxon>
        <taxon>Spermatophyta</taxon>
        <taxon>Magnoliopsida</taxon>
        <taxon>eudicotyledons</taxon>
        <taxon>Gunneridae</taxon>
        <taxon>Pentapetalae</taxon>
        <taxon>asterids</taxon>
        <taxon>campanulids</taxon>
        <taxon>Aquifoliales</taxon>
        <taxon>Aquifoliaceae</taxon>
        <taxon>Ilex</taxon>
    </lineage>
</organism>
<dbReference type="AlphaFoldDB" id="A0ABC8SNA0"/>
<gene>
    <name evidence="1" type="ORF">ILEXP_LOCUS27042</name>
</gene>
<evidence type="ECO:0000313" key="2">
    <source>
        <dbReference type="Proteomes" id="UP001642360"/>
    </source>
</evidence>
<dbReference type="Proteomes" id="UP001642360">
    <property type="component" value="Unassembled WGS sequence"/>
</dbReference>
<keyword evidence="2" id="KW-1185">Reference proteome</keyword>
<evidence type="ECO:0000313" key="1">
    <source>
        <dbReference type="EMBL" id="CAK9158402.1"/>
    </source>
</evidence>
<sequence length="109" mass="12028">MDVAVGLARAIILLSNLHISKDLDDDSLARSALQLLVLALDKCKSLEVESKKAVEENIRLQVEVANLNKLNKDLGRNVACAEKSKAARDVASHFKDLYAFLKSYFATLQ</sequence>
<comment type="caution">
    <text evidence="1">The sequence shown here is derived from an EMBL/GenBank/DDBJ whole genome shotgun (WGS) entry which is preliminary data.</text>
</comment>
<name>A0ABC8SNA0_9AQUA</name>
<proteinExistence type="predicted"/>
<accession>A0ABC8SNA0</accession>
<reference evidence="1 2" key="1">
    <citation type="submission" date="2024-02" db="EMBL/GenBank/DDBJ databases">
        <authorList>
            <person name="Vignale AGUSTIN F."/>
            <person name="Sosa J E."/>
            <person name="Modenutti C."/>
        </authorList>
    </citation>
    <scope>NUCLEOTIDE SEQUENCE [LARGE SCALE GENOMIC DNA]</scope>
</reference>